<dbReference type="CDD" id="cd07422">
    <property type="entry name" value="MPP_ApaH"/>
    <property type="match status" value="1"/>
</dbReference>
<protein>
    <recommendedName>
        <fullName evidence="5">Bis(5'-nucleosyl)-tetraphosphatase, symmetrical</fullName>
        <ecNumber evidence="5">3.6.1.41</ecNumber>
    </recommendedName>
    <alternativeName>
        <fullName evidence="5">Ap4A hydrolase</fullName>
    </alternativeName>
    <alternativeName>
        <fullName evidence="5">Diadenosine 5',5'''-P1,P4-tetraphosphate pyrophosphohydrolase</fullName>
    </alternativeName>
    <alternativeName>
        <fullName evidence="5">Diadenosine tetraphosphatase</fullName>
    </alternativeName>
</protein>
<dbReference type="GO" id="GO:0008803">
    <property type="term" value="F:bis(5'-nucleosyl)-tetraphosphatase (symmetrical) activity"/>
    <property type="evidence" value="ECO:0007669"/>
    <property type="project" value="UniProtKB-UniRule"/>
</dbReference>
<gene>
    <name evidence="5" type="primary">apaH</name>
    <name evidence="7" type="ORF">CBP12_07080</name>
</gene>
<comment type="catalytic activity">
    <reaction evidence="4 5">
        <text>P(1),P(4)-bis(5'-adenosyl) tetraphosphate + H2O = 2 ADP + 2 H(+)</text>
        <dbReference type="Rhea" id="RHEA:24252"/>
        <dbReference type="ChEBI" id="CHEBI:15377"/>
        <dbReference type="ChEBI" id="CHEBI:15378"/>
        <dbReference type="ChEBI" id="CHEBI:58141"/>
        <dbReference type="ChEBI" id="CHEBI:456216"/>
        <dbReference type="EC" id="3.6.1.41"/>
    </reaction>
</comment>
<dbReference type="PANTHER" id="PTHR40942">
    <property type="match status" value="1"/>
</dbReference>
<feature type="domain" description="Calcineurin-like phosphoesterase" evidence="6">
    <location>
        <begin position="3"/>
        <end position="156"/>
    </location>
</feature>
<dbReference type="InterPro" id="IPR004843">
    <property type="entry name" value="Calcineurin-like_PHP"/>
</dbReference>
<dbReference type="InterPro" id="IPR029052">
    <property type="entry name" value="Metallo-depent_PP-like"/>
</dbReference>
<evidence type="ECO:0000256" key="3">
    <source>
        <dbReference type="ARBA" id="ARBA00022801"/>
    </source>
</evidence>
<dbReference type="PIRSF" id="PIRSF000903">
    <property type="entry name" value="B5n-ttraPtase_sm"/>
    <property type="match status" value="1"/>
</dbReference>
<accession>A0A1Y0CXB9</accession>
<dbReference type="OrthoDB" id="9807890at2"/>
<evidence type="ECO:0000256" key="4">
    <source>
        <dbReference type="ARBA" id="ARBA00049417"/>
    </source>
</evidence>
<dbReference type="Gene3D" id="3.60.21.10">
    <property type="match status" value="1"/>
</dbReference>
<evidence type="ECO:0000256" key="5">
    <source>
        <dbReference type="HAMAP-Rule" id="MF_00199"/>
    </source>
</evidence>
<dbReference type="NCBIfam" id="NF001204">
    <property type="entry name" value="PRK00166.1"/>
    <property type="match status" value="1"/>
</dbReference>
<dbReference type="Pfam" id="PF00149">
    <property type="entry name" value="Metallophos"/>
    <property type="match status" value="1"/>
</dbReference>
<keyword evidence="3 5" id="KW-0378">Hydrolase</keyword>
<evidence type="ECO:0000259" key="6">
    <source>
        <dbReference type="Pfam" id="PF00149"/>
    </source>
</evidence>
<dbReference type="RefSeq" id="WP_086963811.1">
    <property type="nucleotide sequence ID" value="NZ_CP021376.1"/>
</dbReference>
<dbReference type="KEGG" id="ocm:CBP12_07080"/>
<evidence type="ECO:0000256" key="1">
    <source>
        <dbReference type="ARBA" id="ARBA00003413"/>
    </source>
</evidence>
<reference evidence="8" key="1">
    <citation type="submission" date="2017-05" db="EMBL/GenBank/DDBJ databases">
        <authorList>
            <person name="Sung H."/>
        </authorList>
    </citation>
    <scope>NUCLEOTIDE SEQUENCE [LARGE SCALE GENOMIC DNA]</scope>
    <source>
        <strain evidence="8">AMac2203</strain>
    </source>
</reference>
<dbReference type="AlphaFoldDB" id="A0A1Y0CXB9"/>
<comment type="similarity">
    <text evidence="2 5">Belongs to the Ap4A hydrolase family.</text>
</comment>
<evidence type="ECO:0000313" key="7">
    <source>
        <dbReference type="EMBL" id="ART79939.1"/>
    </source>
</evidence>
<name>A0A1Y0CXB9_9GAMM</name>
<dbReference type="EC" id="3.6.1.41" evidence="5"/>
<dbReference type="Proteomes" id="UP000243793">
    <property type="component" value="Chromosome"/>
</dbReference>
<dbReference type="PANTHER" id="PTHR40942:SF4">
    <property type="entry name" value="CYTOCHROME C5"/>
    <property type="match status" value="1"/>
</dbReference>
<proteinExistence type="inferred from homology"/>
<sequence>MATYIVGDLQGCLTELDTLLNEVAFRPSQDTLWLTGDLVARGPDSLGCLRRVIALGNAATTVLGNHDLHLLAVANGINRANPADKIGPILQARDSQDLLYWLRHQPLLAEFTPSSPPAQPTATANRPQVESFVMSHAGIPPQWSIEQARSAARFVEAQLRSPHYKERLAQMYGNSPAFWTEDLGEIEQLRFAINAFTRMRLCYADGRLDFDNKSTLSAAPRHLSPWFKLRQDRQDPPLIFGHWAALEGECQVPDIYALDTGCVWGGSMTLLCWETGERISSPCPVYA</sequence>
<organism evidence="7 8">
    <name type="scientific">Oceanisphaera avium</name>
    <dbReference type="NCBI Taxonomy" id="1903694"/>
    <lineage>
        <taxon>Bacteria</taxon>
        <taxon>Pseudomonadati</taxon>
        <taxon>Pseudomonadota</taxon>
        <taxon>Gammaproteobacteria</taxon>
        <taxon>Aeromonadales</taxon>
        <taxon>Aeromonadaceae</taxon>
        <taxon>Oceanisphaera</taxon>
    </lineage>
</organism>
<dbReference type="HAMAP" id="MF_00199">
    <property type="entry name" value="ApaH"/>
    <property type="match status" value="1"/>
</dbReference>
<dbReference type="NCBIfam" id="TIGR00668">
    <property type="entry name" value="apaH"/>
    <property type="match status" value="1"/>
</dbReference>
<comment type="function">
    <text evidence="1 5">Hydrolyzes diadenosine 5',5'''-P1,P4-tetraphosphate to yield ADP.</text>
</comment>
<keyword evidence="8" id="KW-1185">Reference proteome</keyword>
<evidence type="ECO:0000256" key="2">
    <source>
        <dbReference type="ARBA" id="ARBA00005419"/>
    </source>
</evidence>
<evidence type="ECO:0000313" key="8">
    <source>
        <dbReference type="Proteomes" id="UP000243793"/>
    </source>
</evidence>
<dbReference type="EMBL" id="CP021376">
    <property type="protein sequence ID" value="ART79939.1"/>
    <property type="molecule type" value="Genomic_DNA"/>
</dbReference>
<dbReference type="InterPro" id="IPR004617">
    <property type="entry name" value="ApaH"/>
</dbReference>
<dbReference type="SUPFAM" id="SSF56300">
    <property type="entry name" value="Metallo-dependent phosphatases"/>
    <property type="match status" value="1"/>
</dbReference>